<evidence type="ECO:0000256" key="4">
    <source>
        <dbReference type="ARBA" id="ARBA00014657"/>
    </source>
</evidence>
<dbReference type="EC" id="2.3.1.179" evidence="3 11"/>
<dbReference type="Pfam" id="PF00109">
    <property type="entry name" value="ketoacyl-synt"/>
    <property type="match status" value="1"/>
</dbReference>
<evidence type="ECO:0000313" key="16">
    <source>
        <dbReference type="Proteomes" id="UP000709959"/>
    </source>
</evidence>
<dbReference type="InterPro" id="IPR017568">
    <property type="entry name" value="3-oxoacyl-ACP_synth-2"/>
</dbReference>
<evidence type="ECO:0000259" key="14">
    <source>
        <dbReference type="PROSITE" id="PS52004"/>
    </source>
</evidence>
<keyword evidence="8" id="KW-0443">Lipid metabolism</keyword>
<feature type="active site" description="For beta-ketoacyl synthase activity" evidence="12">
    <location>
        <position position="169"/>
    </location>
</feature>
<dbReference type="InterPro" id="IPR014030">
    <property type="entry name" value="Ketoacyl_synth_N"/>
</dbReference>
<dbReference type="PROSITE" id="PS52004">
    <property type="entry name" value="KS3_2"/>
    <property type="match status" value="1"/>
</dbReference>
<accession>A0A936K599</accession>
<comment type="caution">
    <text evidence="15">The sequence shown here is derived from an EMBL/GenBank/DDBJ whole genome shotgun (WGS) entry which is preliminary data.</text>
</comment>
<dbReference type="NCBIfam" id="TIGR03150">
    <property type="entry name" value="fabF"/>
    <property type="match status" value="1"/>
</dbReference>
<protein>
    <recommendedName>
        <fullName evidence="4 11">3-oxoacyl-[acyl-carrier-protein] synthase 2</fullName>
        <ecNumber evidence="3 11">2.3.1.179</ecNumber>
    </recommendedName>
</protein>
<dbReference type="GO" id="GO:0005829">
    <property type="term" value="C:cytosol"/>
    <property type="evidence" value="ECO:0007669"/>
    <property type="project" value="TreeGrafter"/>
</dbReference>
<dbReference type="PROSITE" id="PS00606">
    <property type="entry name" value="KS3_1"/>
    <property type="match status" value="1"/>
</dbReference>
<dbReference type="EMBL" id="JADKCH010000001">
    <property type="protein sequence ID" value="MBK8571611.1"/>
    <property type="molecule type" value="Genomic_DNA"/>
</dbReference>
<name>A0A936K599_9BACT</name>
<evidence type="ECO:0000256" key="6">
    <source>
        <dbReference type="ARBA" id="ARBA00022679"/>
    </source>
</evidence>
<keyword evidence="5 11" id="KW-0444">Lipid biosynthesis</keyword>
<keyword evidence="10 11" id="KW-0012">Acyltransferase</keyword>
<comment type="similarity">
    <text evidence="2 11 13">Belongs to the thiolase-like superfamily. Beta-ketoacyl-ACP synthases family.</text>
</comment>
<dbReference type="NCBIfam" id="NF005589">
    <property type="entry name" value="PRK07314.1"/>
    <property type="match status" value="1"/>
</dbReference>
<feature type="domain" description="Ketosynthase family 3 (KS3)" evidence="14">
    <location>
        <begin position="7"/>
        <end position="416"/>
    </location>
</feature>
<dbReference type="SUPFAM" id="SSF53901">
    <property type="entry name" value="Thiolase-like"/>
    <property type="match status" value="1"/>
</dbReference>
<evidence type="ECO:0000256" key="3">
    <source>
        <dbReference type="ARBA" id="ARBA00012356"/>
    </source>
</evidence>
<dbReference type="InterPro" id="IPR000794">
    <property type="entry name" value="Beta-ketoacyl_synthase"/>
</dbReference>
<evidence type="ECO:0000256" key="2">
    <source>
        <dbReference type="ARBA" id="ARBA00008467"/>
    </source>
</evidence>
<dbReference type="InterPro" id="IPR018201">
    <property type="entry name" value="Ketoacyl_synth_AS"/>
</dbReference>
<dbReference type="FunFam" id="3.40.47.10:FF:000009">
    <property type="entry name" value="3-oxoacyl-[acyl-carrier-protein] synthase 2"/>
    <property type="match status" value="1"/>
</dbReference>
<evidence type="ECO:0000256" key="13">
    <source>
        <dbReference type="RuleBase" id="RU003694"/>
    </source>
</evidence>
<dbReference type="InterPro" id="IPR020841">
    <property type="entry name" value="PKS_Beta-ketoAc_synthase_dom"/>
</dbReference>
<gene>
    <name evidence="15" type="primary">fabF</name>
    <name evidence="15" type="ORF">IPN91_02995</name>
</gene>
<dbReference type="NCBIfam" id="NF004970">
    <property type="entry name" value="PRK06333.1"/>
    <property type="match status" value="1"/>
</dbReference>
<dbReference type="GO" id="GO:0004315">
    <property type="term" value="F:3-oxoacyl-[acyl-carrier-protein] synthase activity"/>
    <property type="evidence" value="ECO:0007669"/>
    <property type="project" value="UniProtKB-UniRule"/>
</dbReference>
<keyword evidence="6 11" id="KW-0808">Transferase</keyword>
<keyword evidence="9 11" id="KW-0275">Fatty acid biosynthesis</keyword>
<evidence type="ECO:0000256" key="10">
    <source>
        <dbReference type="ARBA" id="ARBA00023315"/>
    </source>
</evidence>
<comment type="pathway">
    <text evidence="1 11">Lipid metabolism; fatty acid biosynthesis.</text>
</comment>
<evidence type="ECO:0000256" key="5">
    <source>
        <dbReference type="ARBA" id="ARBA00022516"/>
    </source>
</evidence>
<dbReference type="PANTHER" id="PTHR11712:SF336">
    <property type="entry name" value="3-OXOACYL-[ACYL-CARRIER-PROTEIN] SYNTHASE, MITOCHONDRIAL"/>
    <property type="match status" value="1"/>
</dbReference>
<evidence type="ECO:0000256" key="11">
    <source>
        <dbReference type="PIRNR" id="PIRNR000447"/>
    </source>
</evidence>
<evidence type="ECO:0000256" key="8">
    <source>
        <dbReference type="ARBA" id="ARBA00023098"/>
    </source>
</evidence>
<dbReference type="AlphaFoldDB" id="A0A936K599"/>
<evidence type="ECO:0000256" key="12">
    <source>
        <dbReference type="PIRSR" id="PIRSR000447-1"/>
    </source>
</evidence>
<comment type="catalytic activity">
    <reaction evidence="11">
        <text>a fatty acyl-[ACP] + malonyl-[ACP] + H(+) = a 3-oxoacyl-[ACP] + holo-[ACP] + CO2</text>
        <dbReference type="Rhea" id="RHEA:22836"/>
        <dbReference type="Rhea" id="RHEA-COMP:9623"/>
        <dbReference type="Rhea" id="RHEA-COMP:9685"/>
        <dbReference type="Rhea" id="RHEA-COMP:9916"/>
        <dbReference type="Rhea" id="RHEA-COMP:14125"/>
        <dbReference type="ChEBI" id="CHEBI:15378"/>
        <dbReference type="ChEBI" id="CHEBI:16526"/>
        <dbReference type="ChEBI" id="CHEBI:64479"/>
        <dbReference type="ChEBI" id="CHEBI:78449"/>
        <dbReference type="ChEBI" id="CHEBI:78776"/>
        <dbReference type="ChEBI" id="CHEBI:138651"/>
    </reaction>
</comment>
<dbReference type="Gene3D" id="3.40.47.10">
    <property type="match status" value="1"/>
</dbReference>
<sequence>MTRTVQRRRVVITGMGTVNPCGLTVPETWDNLLAGKSGIGTIDRFDVTDFACKIAGQVKGFNPDLFIDKKEQKKMDIFIHYALGAAHEAWVDAGFDQIELTKAEREVFGTYIGSGIGGLSTIWDEANGYRGPRRTSPFFIPSLIVNLASGQASIKYGLQGPNSAVATACATGAHAIGDAARLIAFGYADRMMAGGSDSVVNQLGVGGFAAMRALSTRNDEPERASRPFDVDRDGFVMGEGAGIVILEEYELAKARGAKIYAEVAGYGMSGDANHITTPAPEGEGGQRVMRAAIKDADIAPEQVGYVNMHGTSTPVGDKLECTAIRKVFGDHANRIKVSSSKSMHGHLLGAAGGLETIVAVLAVKTGKIPPTINVDNQDPECDLDVTPNVAGTFDAEYAMNNGFGFGGTNGCLVLRKV</sequence>
<keyword evidence="7" id="KW-0276">Fatty acid metabolism</keyword>
<dbReference type="InterPro" id="IPR014031">
    <property type="entry name" value="Ketoacyl_synth_C"/>
</dbReference>
<organism evidence="15 16">
    <name type="scientific">Candidatus Geothrix odensensis</name>
    <dbReference type="NCBI Taxonomy" id="2954440"/>
    <lineage>
        <taxon>Bacteria</taxon>
        <taxon>Pseudomonadati</taxon>
        <taxon>Acidobacteriota</taxon>
        <taxon>Holophagae</taxon>
        <taxon>Holophagales</taxon>
        <taxon>Holophagaceae</taxon>
        <taxon>Geothrix</taxon>
    </lineage>
</organism>
<evidence type="ECO:0000313" key="15">
    <source>
        <dbReference type="EMBL" id="MBK8571611.1"/>
    </source>
</evidence>
<dbReference type="SMART" id="SM00825">
    <property type="entry name" value="PKS_KS"/>
    <property type="match status" value="1"/>
</dbReference>
<dbReference type="CDD" id="cd00834">
    <property type="entry name" value="KAS_I_II"/>
    <property type="match status" value="1"/>
</dbReference>
<dbReference type="PIRSF" id="PIRSF000447">
    <property type="entry name" value="KAS_II"/>
    <property type="match status" value="1"/>
</dbReference>
<dbReference type="InterPro" id="IPR016039">
    <property type="entry name" value="Thiolase-like"/>
</dbReference>
<dbReference type="GO" id="GO:0006633">
    <property type="term" value="P:fatty acid biosynthetic process"/>
    <property type="evidence" value="ECO:0007669"/>
    <property type="project" value="UniProtKB-UniRule"/>
</dbReference>
<dbReference type="PANTHER" id="PTHR11712">
    <property type="entry name" value="POLYKETIDE SYNTHASE-RELATED"/>
    <property type="match status" value="1"/>
</dbReference>
<comment type="catalytic activity">
    <reaction evidence="11">
        <text>(9Z)-hexadecenoyl-[ACP] + malonyl-[ACP] + H(+) = 3-oxo-(11Z)-octadecenoyl-[ACP] + holo-[ACP] + CO2</text>
        <dbReference type="Rhea" id="RHEA:55040"/>
        <dbReference type="Rhea" id="RHEA-COMP:9623"/>
        <dbReference type="Rhea" id="RHEA-COMP:9685"/>
        <dbReference type="Rhea" id="RHEA-COMP:10800"/>
        <dbReference type="Rhea" id="RHEA-COMP:14074"/>
        <dbReference type="ChEBI" id="CHEBI:15378"/>
        <dbReference type="ChEBI" id="CHEBI:16526"/>
        <dbReference type="ChEBI" id="CHEBI:64479"/>
        <dbReference type="ChEBI" id="CHEBI:78449"/>
        <dbReference type="ChEBI" id="CHEBI:83989"/>
        <dbReference type="ChEBI" id="CHEBI:138538"/>
        <dbReference type="EC" id="2.3.1.179"/>
    </reaction>
</comment>
<evidence type="ECO:0000256" key="9">
    <source>
        <dbReference type="ARBA" id="ARBA00023160"/>
    </source>
</evidence>
<evidence type="ECO:0000256" key="1">
    <source>
        <dbReference type="ARBA" id="ARBA00005194"/>
    </source>
</evidence>
<dbReference type="Proteomes" id="UP000709959">
    <property type="component" value="Unassembled WGS sequence"/>
</dbReference>
<evidence type="ECO:0000256" key="7">
    <source>
        <dbReference type="ARBA" id="ARBA00022832"/>
    </source>
</evidence>
<reference evidence="15 16" key="1">
    <citation type="submission" date="2020-10" db="EMBL/GenBank/DDBJ databases">
        <title>Connecting structure to function with the recovery of over 1000 high-quality activated sludge metagenome-assembled genomes encoding full-length rRNA genes using long-read sequencing.</title>
        <authorList>
            <person name="Singleton C.M."/>
            <person name="Petriglieri F."/>
            <person name="Kristensen J.M."/>
            <person name="Kirkegaard R.H."/>
            <person name="Michaelsen T.Y."/>
            <person name="Andersen M.H."/>
            <person name="Karst S.M."/>
            <person name="Dueholm M.S."/>
            <person name="Nielsen P.H."/>
            <person name="Albertsen M."/>
        </authorList>
    </citation>
    <scope>NUCLEOTIDE SEQUENCE [LARGE SCALE GENOMIC DNA]</scope>
    <source>
        <strain evidence="15">OdNE_18-Q3-R46-58_MAXAC.008</strain>
    </source>
</reference>
<comment type="function">
    <text evidence="11">Involved in the type II fatty acid elongation cycle. Catalyzes the elongation of a wide range of acyl-ACP by the addition of two carbons from malonyl-ACP to an acyl acceptor. Can efficiently catalyze the conversion of palmitoleoyl-ACP (cis-hexadec-9-enoyl-ACP) to cis-vaccenoyl-ACP (cis-octadec-11-enoyl-ACP), an essential step in the thermal regulation of fatty acid composition.</text>
</comment>
<proteinExistence type="inferred from homology"/>
<dbReference type="Pfam" id="PF02801">
    <property type="entry name" value="Ketoacyl-synt_C"/>
    <property type="match status" value="1"/>
</dbReference>